<organism evidence="1 2">
    <name type="scientific">Pandoraea fibrosis</name>
    <dbReference type="NCBI Taxonomy" id="1891094"/>
    <lineage>
        <taxon>Bacteria</taxon>
        <taxon>Pseudomonadati</taxon>
        <taxon>Pseudomonadota</taxon>
        <taxon>Betaproteobacteria</taxon>
        <taxon>Burkholderiales</taxon>
        <taxon>Burkholderiaceae</taxon>
        <taxon>Pandoraea</taxon>
    </lineage>
</organism>
<evidence type="ECO:0000313" key="1">
    <source>
        <dbReference type="EMBL" id="QHF12190.1"/>
    </source>
</evidence>
<accession>A0ABX6HNU1</accession>
<dbReference type="RefSeq" id="WP_144400154.1">
    <property type="nucleotide sequence ID" value="NZ_CP047385.1"/>
</dbReference>
<reference evidence="1 2" key="1">
    <citation type="journal article" date="2015" name="Genome Announc.">
        <title>Genome Sequences of Two Pandoraea pnomenusa Isolates Recovered 11 Months Apart from a Cystic Fibrosis Patient.</title>
        <authorList>
            <person name="Ee R."/>
            <person name="Ambrose M."/>
            <person name="Lazenby J."/>
            <person name="Williams P."/>
            <person name="Chan K.G."/>
            <person name="Roddam L."/>
        </authorList>
    </citation>
    <scope>NUCLEOTIDE SEQUENCE [LARGE SCALE GENOMIC DNA]</scope>
    <source>
        <strain evidence="1 2">6399</strain>
    </source>
</reference>
<sequence>MNDEFFRKNIHGYEASKQSLSEVERKFYNGKIVVSPAFLSMLRSDHLNVAIYDYFSGEDELSLKKNLYAASELTVEILKSGGENAFSTDIEIFCSLMSDCDSILFDICNFDGGGFSKNKNNPLLHQFVSHMYQLAIRSNWDELQNKIDKISKNGRKDWRSDATNGRDFFSLLIARDVRGLEKAISKKVSEKPLRPVVDGVLSVAATLEAKICWRHGIEVEFESSLIPANLLPVRPLPEYKNSYDFMFEKKKDDGGVAKILRMMGIHR</sequence>
<evidence type="ECO:0000313" key="2">
    <source>
        <dbReference type="Proteomes" id="UP000035080"/>
    </source>
</evidence>
<keyword evidence="2" id="KW-1185">Reference proteome</keyword>
<dbReference type="Proteomes" id="UP000035080">
    <property type="component" value="Chromosome"/>
</dbReference>
<protein>
    <submittedName>
        <fullName evidence="1">Uncharacterized protein</fullName>
    </submittedName>
</protein>
<gene>
    <name evidence="1" type="ORF">PI93_005645</name>
</gene>
<name>A0ABX6HNU1_9BURK</name>
<dbReference type="EMBL" id="CP047385">
    <property type="protein sequence ID" value="QHF12190.1"/>
    <property type="molecule type" value="Genomic_DNA"/>
</dbReference>
<proteinExistence type="predicted"/>